<organism evidence="1 2">
    <name type="scientific">Ophiocordyceps polyrhachis-furcata BCC 54312</name>
    <dbReference type="NCBI Taxonomy" id="1330021"/>
    <lineage>
        <taxon>Eukaryota</taxon>
        <taxon>Fungi</taxon>
        <taxon>Dikarya</taxon>
        <taxon>Ascomycota</taxon>
        <taxon>Pezizomycotina</taxon>
        <taxon>Sordariomycetes</taxon>
        <taxon>Hypocreomycetidae</taxon>
        <taxon>Hypocreales</taxon>
        <taxon>Ophiocordycipitaceae</taxon>
        <taxon>Ophiocordyceps</taxon>
    </lineage>
</organism>
<proteinExistence type="predicted"/>
<protein>
    <submittedName>
        <fullName evidence="1">Uncharacterized protein</fullName>
    </submittedName>
</protein>
<gene>
    <name evidence="1" type="ORF">L249_0815</name>
</gene>
<reference evidence="1 2" key="1">
    <citation type="journal article" date="2015" name="BMC Genomics">
        <title>Insights from the genome of Ophiocordyceps polyrhachis-furcata to pathogenicity and host specificity in insect fungi.</title>
        <authorList>
            <person name="Wichadakul D."/>
            <person name="Kobmoo N."/>
            <person name="Ingsriswang S."/>
            <person name="Tangphatsornruang S."/>
            <person name="Chantasingh D."/>
            <person name="Luangsa-ard J.J."/>
            <person name="Eurwilaichitr L."/>
        </authorList>
    </citation>
    <scope>NUCLEOTIDE SEQUENCE [LARGE SCALE GENOMIC DNA]</scope>
    <source>
        <strain evidence="1 2">BCC 54312</strain>
    </source>
</reference>
<evidence type="ECO:0000313" key="1">
    <source>
        <dbReference type="EMBL" id="RCI12595.1"/>
    </source>
</evidence>
<dbReference type="AlphaFoldDB" id="A0A367LDU3"/>
<dbReference type="Proteomes" id="UP000253664">
    <property type="component" value="Unassembled WGS sequence"/>
</dbReference>
<sequence length="68" mass="7710">MSPERIYKKSFNKANKKTIAPNPVLTKDKLYSLTNRERNRYALGFYSRLIVTAGVQGQDIEASSDAED</sequence>
<accession>A0A367LDU3</accession>
<comment type="caution">
    <text evidence="1">The sequence shown here is derived from an EMBL/GenBank/DDBJ whole genome shotgun (WGS) entry which is preliminary data.</text>
</comment>
<keyword evidence="2" id="KW-1185">Reference proteome</keyword>
<name>A0A367LDU3_9HYPO</name>
<dbReference type="EMBL" id="LKCN02000007">
    <property type="protein sequence ID" value="RCI12595.1"/>
    <property type="molecule type" value="Genomic_DNA"/>
</dbReference>
<evidence type="ECO:0000313" key="2">
    <source>
        <dbReference type="Proteomes" id="UP000253664"/>
    </source>
</evidence>